<protein>
    <submittedName>
        <fullName evidence="1">Uncharacterized protein</fullName>
    </submittedName>
</protein>
<evidence type="ECO:0000313" key="2">
    <source>
        <dbReference type="Proteomes" id="UP000218807"/>
    </source>
</evidence>
<gene>
    <name evidence="1" type="ORF">CPT34_23255</name>
</gene>
<sequence length="74" mass="8336">MHDREYEELEMTAGRGSGGIRQLSAVVPILLAAIASSHAVVDTAHARNLLQLNLDGPKKPRLWLRSYDYHYSLY</sequence>
<proteinExistence type="predicted"/>
<dbReference type="EMBL" id="NXDM01000025">
    <property type="protein sequence ID" value="PCK78695.1"/>
    <property type="molecule type" value="Genomic_DNA"/>
</dbReference>
<reference evidence="1 2" key="1">
    <citation type="submission" date="2017-09" db="EMBL/GenBank/DDBJ databases">
        <title>Comparative genomics of rhizobia isolated from Phaseolus vulgaris in China.</title>
        <authorList>
            <person name="Tong W."/>
        </authorList>
    </citation>
    <scope>NUCLEOTIDE SEQUENCE [LARGE SCALE GENOMIC DNA]</scope>
    <source>
        <strain evidence="1 2">L101</strain>
    </source>
</reference>
<dbReference type="AlphaFoldDB" id="A0A2A5KNW0"/>
<accession>A0A2A5KNW0</accession>
<name>A0A2A5KNW0_9HYPH</name>
<organism evidence="1 2">
    <name type="scientific">Rhizobium sophoriradicis</name>
    <dbReference type="NCBI Taxonomy" id="1535245"/>
    <lineage>
        <taxon>Bacteria</taxon>
        <taxon>Pseudomonadati</taxon>
        <taxon>Pseudomonadota</taxon>
        <taxon>Alphaproteobacteria</taxon>
        <taxon>Hyphomicrobiales</taxon>
        <taxon>Rhizobiaceae</taxon>
        <taxon>Rhizobium/Agrobacterium group</taxon>
        <taxon>Rhizobium</taxon>
    </lineage>
</organism>
<comment type="caution">
    <text evidence="1">The sequence shown here is derived from an EMBL/GenBank/DDBJ whole genome shotgun (WGS) entry which is preliminary data.</text>
</comment>
<keyword evidence="2" id="KW-1185">Reference proteome</keyword>
<dbReference type="Proteomes" id="UP000218807">
    <property type="component" value="Unassembled WGS sequence"/>
</dbReference>
<evidence type="ECO:0000313" key="1">
    <source>
        <dbReference type="EMBL" id="PCK78695.1"/>
    </source>
</evidence>